<dbReference type="Pfam" id="PF25898">
    <property type="entry name" value="LolA_2nd_metazoa"/>
    <property type="match status" value="1"/>
</dbReference>
<dbReference type="PANTHER" id="PTHR36902:SF1">
    <property type="entry name" value="ENRICHED IN SURFACE-LABELED PROTEOME PROTEIN 9"/>
    <property type="match status" value="1"/>
</dbReference>
<evidence type="ECO:0000259" key="2">
    <source>
        <dbReference type="Pfam" id="PF25898"/>
    </source>
</evidence>
<name>A0A6B0VEH2_IXORI</name>
<keyword evidence="1" id="KW-0732">Signal</keyword>
<feature type="chain" id="PRO_5025465762" evidence="1">
    <location>
        <begin position="23"/>
        <end position="665"/>
    </location>
</feature>
<accession>A0A6B0VEH2</accession>
<evidence type="ECO:0000256" key="1">
    <source>
        <dbReference type="SAM" id="SignalP"/>
    </source>
</evidence>
<organism evidence="3">
    <name type="scientific">Ixodes ricinus</name>
    <name type="common">Common tick</name>
    <name type="synonym">Acarus ricinus</name>
    <dbReference type="NCBI Taxonomy" id="34613"/>
    <lineage>
        <taxon>Eukaryota</taxon>
        <taxon>Metazoa</taxon>
        <taxon>Ecdysozoa</taxon>
        <taxon>Arthropoda</taxon>
        <taxon>Chelicerata</taxon>
        <taxon>Arachnida</taxon>
        <taxon>Acari</taxon>
        <taxon>Parasitiformes</taxon>
        <taxon>Ixodida</taxon>
        <taxon>Ixodoidea</taxon>
        <taxon>Ixodidae</taxon>
        <taxon>Ixodinae</taxon>
        <taxon>Ixodes</taxon>
    </lineage>
</organism>
<dbReference type="PANTHER" id="PTHR36902">
    <property type="entry name" value="ENRICHED IN SURFACE-LABELED PROTEOME PROTEIN 9"/>
    <property type="match status" value="1"/>
</dbReference>
<dbReference type="InterPro" id="IPR058831">
    <property type="entry name" value="LolA-like_dom_2nd"/>
</dbReference>
<evidence type="ECO:0000313" key="3">
    <source>
        <dbReference type="EMBL" id="MXV00403.1"/>
    </source>
</evidence>
<dbReference type="EMBL" id="GIFC01018319">
    <property type="protein sequence ID" value="MXV00403.1"/>
    <property type="molecule type" value="Transcribed_RNA"/>
</dbReference>
<proteinExistence type="predicted"/>
<feature type="domain" description="LolA-like" evidence="2">
    <location>
        <begin position="276"/>
        <end position="521"/>
    </location>
</feature>
<reference evidence="3" key="1">
    <citation type="submission" date="2019-12" db="EMBL/GenBank/DDBJ databases">
        <title>An insight into the sialome of adult female Ixodes ricinus ticks feeding for 6 days.</title>
        <authorList>
            <person name="Perner J."/>
            <person name="Ribeiro J.M.C."/>
        </authorList>
    </citation>
    <scope>NUCLEOTIDE SEQUENCE</scope>
    <source>
        <strain evidence="3">Semi-engorged</strain>
        <tissue evidence="3">Salivary glands</tissue>
    </source>
</reference>
<protein>
    <submittedName>
        <fullName evidence="3">Putative conserved secreted protein</fullName>
    </submittedName>
</protein>
<sequence length="665" mass="77165">MIMRMRCVASVLLYVATFRTNALIHDFEGDCQKFGNPFPGWTQKPSSSSGWFFSSNYPPSLGRSYILKYEYQEFLASQPAWVEEYFDKKNKRAKIMAVSLGVEFADIYDYQSQIVMSYRARKPSTSGSDIKSQEECGIYDLRTFRSKYLHFHFPCVKKSSGTCDMPTADEVLRYGTRYDYKYKDDVISKETRNIKSKLYTACIKDKFINGTYESYYYWGGEDLSFRFPSGEEKMPVYVEQKGEYYENGKTHDHYLFKNIPWYQKNPPFSDDMFQVPQSMYCKNYTNLHAIPAMPNSFSFSQEELAFTLNDTGFLKGGFSPLSFKQFWYSDNLKLVRVDMRPSEEDKKGPILKEATGINGRVSVLMDFNYNHAFLAHSANDECRILKVDKNFFLCYKEDEKCNKINREALFGISANLSYKGKYAESGIYGETWSKVTEEKKNDTPEAKILTRHEVSFQETKEKTSRNKKVFTPIQVVDYKEETTTPENKDDSNFKQDVRLKNYYEVNFSQPGIEVYEKHPCLQRHNSTLYTLAFEGPGVVDNNKARFLPQLRRAIENVCHPETMLRFELVDLLSPEKISEKIVYLRILEPFDEKGKSTDEFVSNITEIVNKEEFAVCFIGFTVTLNEKLMQWIAINGSFVEQKLETSVTTPSSGSPRNNKIQKCSA</sequence>
<feature type="signal peptide" evidence="1">
    <location>
        <begin position="1"/>
        <end position="22"/>
    </location>
</feature>
<dbReference type="AlphaFoldDB" id="A0A6B0VEH2"/>